<dbReference type="SUPFAM" id="SSF49478">
    <property type="entry name" value="Cna protein B-type domain"/>
    <property type="match status" value="2"/>
</dbReference>
<dbReference type="InterPro" id="IPR013783">
    <property type="entry name" value="Ig-like_fold"/>
</dbReference>
<dbReference type="Gene3D" id="2.60.40.2110">
    <property type="match status" value="1"/>
</dbReference>
<dbReference type="SMART" id="SM00327">
    <property type="entry name" value="VWA"/>
    <property type="match status" value="1"/>
</dbReference>
<comment type="caution">
    <text evidence="7">The sequence shown here is derived from an EMBL/GenBank/DDBJ whole genome shotgun (WGS) entry which is preliminary data.</text>
</comment>
<comment type="similarity">
    <text evidence="1">Belongs to the serine-aspartate repeat-containing protein (SDr) family.</text>
</comment>
<name>A0A429ZIP1_9ENTE</name>
<protein>
    <recommendedName>
        <fullName evidence="6">VWFA domain-containing protein</fullName>
    </recommendedName>
</protein>
<evidence type="ECO:0000256" key="2">
    <source>
        <dbReference type="ARBA" id="ARBA00022525"/>
    </source>
</evidence>
<dbReference type="InterPro" id="IPR036465">
    <property type="entry name" value="vWFA_dom_sf"/>
</dbReference>
<organism evidence="7 8">
    <name type="scientific">Vagococcus salmoninarum</name>
    <dbReference type="NCBI Taxonomy" id="2739"/>
    <lineage>
        <taxon>Bacteria</taxon>
        <taxon>Bacillati</taxon>
        <taxon>Bacillota</taxon>
        <taxon>Bacilli</taxon>
        <taxon>Lactobacillales</taxon>
        <taxon>Enterococcaceae</taxon>
        <taxon>Vagococcus</taxon>
    </lineage>
</organism>
<keyword evidence="8" id="KW-1185">Reference proteome</keyword>
<feature type="transmembrane region" description="Helical" evidence="5">
    <location>
        <begin position="1066"/>
        <end position="1087"/>
    </location>
</feature>
<dbReference type="CDD" id="cd00222">
    <property type="entry name" value="CollagenBindB"/>
    <property type="match status" value="1"/>
</dbReference>
<dbReference type="PANTHER" id="PTHR36108">
    <property type="entry name" value="COLOSSIN-B-RELATED"/>
    <property type="match status" value="1"/>
</dbReference>
<evidence type="ECO:0000256" key="5">
    <source>
        <dbReference type="SAM" id="Phobius"/>
    </source>
</evidence>
<dbReference type="PROSITE" id="PS50234">
    <property type="entry name" value="VWFA"/>
    <property type="match status" value="1"/>
</dbReference>
<keyword evidence="5" id="KW-1133">Transmembrane helix</keyword>
<dbReference type="Pfam" id="PF17802">
    <property type="entry name" value="SpaA"/>
    <property type="match status" value="2"/>
</dbReference>
<dbReference type="InterPro" id="IPR041033">
    <property type="entry name" value="SpaA_PFL_dom_1"/>
</dbReference>
<dbReference type="Pfam" id="PF05738">
    <property type="entry name" value="Cna_B"/>
    <property type="match status" value="1"/>
</dbReference>
<dbReference type="Gene3D" id="2.60.40.10">
    <property type="entry name" value="Immunoglobulins"/>
    <property type="match status" value="2"/>
</dbReference>
<evidence type="ECO:0000256" key="1">
    <source>
        <dbReference type="ARBA" id="ARBA00007257"/>
    </source>
</evidence>
<gene>
    <name evidence="7" type="ORF">CBF35_11755</name>
</gene>
<reference evidence="7 8" key="1">
    <citation type="submission" date="2017-05" db="EMBL/GenBank/DDBJ databases">
        <title>Vagococcus spp. assemblies.</title>
        <authorList>
            <person name="Gulvik C.A."/>
        </authorList>
    </citation>
    <scope>NUCLEOTIDE SEQUENCE [LARGE SCALE GENOMIC DNA]</scope>
    <source>
        <strain evidence="7 8">NCFB 2777</strain>
    </source>
</reference>
<keyword evidence="5" id="KW-0472">Membrane</keyword>
<evidence type="ECO:0000256" key="3">
    <source>
        <dbReference type="ARBA" id="ARBA00022729"/>
    </source>
</evidence>
<dbReference type="EMBL" id="NGJU01000018">
    <property type="protein sequence ID" value="RST93555.1"/>
    <property type="molecule type" value="Genomic_DNA"/>
</dbReference>
<evidence type="ECO:0000259" key="6">
    <source>
        <dbReference type="PROSITE" id="PS50234"/>
    </source>
</evidence>
<sequence>MKQEKNKMSRMTIFLKKFFTMLIVITLVLPLSSLLSLPEVFADSLPKHTYELFANDFGKGTLTQEISNQPEINRWRIELSKHRSQSQQQLGIIFSQGGQVIEPVSLEISQDHDIYKNDLGEWLVNSPDQESQKVTIILETVKVADVATSFQPLLYEERGEETLNVLSDELISIENVAESPEISQSTEEVAESVTSTTVSEQETQVSTSETTTETTGETSTSQEESQGETTSSQQPVKVTTGKVSHRLAANPLPLSLNSLYSNFVNNQGYSEDQTGRYPKNSWSVNQQTSVKNYLGNNNGSKLNTPEANYLTFGNQKNNPDIKIRKYASETTTPGLYDVYLNVAGNTSVASQPTDVMFVVDHSTSMTNSRLRTVKNGVEEFIKQLSQYNEENQYRVGLYVYGGDTYKNISVPLTTLDKQRVVEEMPTEMSERQGTFTQQGLREGAKLLSAGSNTSRPAKKVMVLLTDGMPTFSYKINQTVYHGNFHDTNLRATSYVVENPKENPKEVIWGDGTSAKLKSGSSFFNPKSYVYRGANSEPISDHFLGTLSEAYDVKKANIEIHALGIEVAGDSNFSSWKVNNYMEKIASNGTDGKPNYYNAANSSGVTNYLQSISQTLIDTVSDGQIIDPLGEMVNLEGLGKWEVTSVGAKALTNLPTVTYDQEKRTLQVNRINLSQGQEIKFHYQVRLTTEDPAYQGETFYPANGQTLFIPKGGSQALDFGVPSIKGPSQELTITKEWVDDQLFQSSLRPTEISAQLMQHKQDGSKKVLQTVTLTQKNNWRETVKNLPTFDNQGKPLTYSVNEVNLDPNYQSQVKQTGNQVKLINTLQRRPVTLVKTGGTAGAKLAGAGFTLARWETKTESWQRLENKLYETNQQGTVDLLALPVGRYLLKETQVPVGYEAKPNSELIFDIQNSQGKLVLVLPKTSQDLRLSNEQLVLNNQLKAFDLTLLKLSASSQKELADAVFELSSSDGGLAVKEQLKTDLAGKLIFTNLKPGTYQLREIEAPTGYRLLKEPINWRLTATGEVELLENGHSLKDLKVVKNAIGNNQINVTVTNQAMPVLPNTGSYGLYVIIGSGLSLIIIAIIGDLKYGKEK</sequence>
<feature type="compositionally biased region" description="Low complexity" evidence="4">
    <location>
        <begin position="183"/>
        <end position="234"/>
    </location>
</feature>
<keyword evidence="3" id="KW-0732">Signal</keyword>
<evidence type="ECO:0000313" key="8">
    <source>
        <dbReference type="Proteomes" id="UP000287239"/>
    </source>
</evidence>
<feature type="region of interest" description="Disordered" evidence="4">
    <location>
        <begin position="177"/>
        <end position="240"/>
    </location>
</feature>
<dbReference type="AlphaFoldDB" id="A0A429ZIP1"/>
<dbReference type="Pfam" id="PF00092">
    <property type="entry name" value="VWA"/>
    <property type="match status" value="1"/>
</dbReference>
<dbReference type="PANTHER" id="PTHR36108:SF13">
    <property type="entry name" value="COLOSSIN-B-RELATED"/>
    <property type="match status" value="1"/>
</dbReference>
<dbReference type="InterPro" id="IPR008454">
    <property type="entry name" value="Collagen-bd_Cna-like_B-typ_dom"/>
</dbReference>
<keyword evidence="2" id="KW-0964">Secreted</keyword>
<dbReference type="Gene3D" id="3.40.50.410">
    <property type="entry name" value="von Willebrand factor, type A domain"/>
    <property type="match status" value="1"/>
</dbReference>
<dbReference type="OrthoDB" id="2056845at2"/>
<dbReference type="Proteomes" id="UP000287239">
    <property type="component" value="Unassembled WGS sequence"/>
</dbReference>
<dbReference type="InterPro" id="IPR002035">
    <property type="entry name" value="VWF_A"/>
</dbReference>
<accession>A0A429ZIP1</accession>
<evidence type="ECO:0000313" key="7">
    <source>
        <dbReference type="EMBL" id="RST93555.1"/>
    </source>
</evidence>
<feature type="domain" description="VWFA" evidence="6">
    <location>
        <begin position="354"/>
        <end position="611"/>
    </location>
</feature>
<dbReference type="SUPFAM" id="SSF53300">
    <property type="entry name" value="vWA-like"/>
    <property type="match status" value="1"/>
</dbReference>
<evidence type="ECO:0000256" key="4">
    <source>
        <dbReference type="SAM" id="MobiDB-lite"/>
    </source>
</evidence>
<dbReference type="CDD" id="cd00198">
    <property type="entry name" value="vWFA"/>
    <property type="match status" value="1"/>
</dbReference>
<dbReference type="Pfam" id="PF21426">
    <property type="entry name" value="GBS104-like_Ig"/>
    <property type="match status" value="1"/>
</dbReference>
<dbReference type="Gene3D" id="2.60.40.1140">
    <property type="entry name" value="Collagen-binding surface protein Cna, B-type domain"/>
    <property type="match status" value="1"/>
</dbReference>
<dbReference type="InterPro" id="IPR049319">
    <property type="entry name" value="GBS104-like_Ig"/>
</dbReference>
<keyword evidence="5" id="KW-0812">Transmembrane</keyword>
<proteinExistence type="inferred from homology"/>